<keyword evidence="1" id="KW-1185">Reference proteome</keyword>
<dbReference type="WBParaSite" id="ALUE_0000469901-mRNA-1">
    <property type="protein sequence ID" value="ALUE_0000469901-mRNA-1"/>
    <property type="gene ID" value="ALUE_0000469901"/>
</dbReference>
<protein>
    <submittedName>
        <fullName evidence="2">Lipoprotein</fullName>
    </submittedName>
</protein>
<evidence type="ECO:0000313" key="2">
    <source>
        <dbReference type="WBParaSite" id="ALUE_0000469901-mRNA-1"/>
    </source>
</evidence>
<organism evidence="1 2">
    <name type="scientific">Ascaris lumbricoides</name>
    <name type="common">Giant roundworm</name>
    <dbReference type="NCBI Taxonomy" id="6252"/>
    <lineage>
        <taxon>Eukaryota</taxon>
        <taxon>Metazoa</taxon>
        <taxon>Ecdysozoa</taxon>
        <taxon>Nematoda</taxon>
        <taxon>Chromadorea</taxon>
        <taxon>Rhabditida</taxon>
        <taxon>Spirurina</taxon>
        <taxon>Ascaridomorpha</taxon>
        <taxon>Ascaridoidea</taxon>
        <taxon>Ascarididae</taxon>
        <taxon>Ascaris</taxon>
    </lineage>
</organism>
<dbReference type="AlphaFoldDB" id="A0A0M3HR46"/>
<accession>A0A0M3HR46</accession>
<name>A0A0M3HR46_ASCLU</name>
<sequence length="98" mass="10136">MAPVATLAAVGSLSSCSCRDLSNPVAISVSGDERGRSGPSGAMRQPDWIEGVAVDVSERGALSPDGSYSGDSDFQLERINVYYTEGSGMLAFFSIGVV</sequence>
<reference evidence="2" key="1">
    <citation type="submission" date="2017-02" db="UniProtKB">
        <authorList>
            <consortium name="WormBaseParasite"/>
        </authorList>
    </citation>
    <scope>IDENTIFICATION</scope>
</reference>
<evidence type="ECO:0000313" key="1">
    <source>
        <dbReference type="Proteomes" id="UP000036681"/>
    </source>
</evidence>
<proteinExistence type="predicted"/>
<dbReference type="Proteomes" id="UP000036681">
    <property type="component" value="Unplaced"/>
</dbReference>